<evidence type="ECO:0000256" key="5">
    <source>
        <dbReference type="ARBA" id="ARBA00022617"/>
    </source>
</evidence>
<evidence type="ECO:0000256" key="10">
    <source>
        <dbReference type="ARBA" id="ARBA00023004"/>
    </source>
</evidence>
<dbReference type="PANTHER" id="PTHR46300:SF7">
    <property type="entry name" value="P450, PUTATIVE (EUROFUNG)-RELATED"/>
    <property type="match status" value="1"/>
</dbReference>
<comment type="caution">
    <text evidence="14">The sequence shown here is derived from an EMBL/GenBank/DDBJ whole genome shotgun (WGS) entry which is preliminary data.</text>
</comment>
<dbReference type="Pfam" id="PF00067">
    <property type="entry name" value="p450"/>
    <property type="match status" value="2"/>
</dbReference>
<keyword evidence="12 13" id="KW-0472">Membrane</keyword>
<keyword evidence="9" id="KW-0560">Oxidoreductase</keyword>
<protein>
    <submittedName>
        <fullName evidence="14">O-methylsterigmatocystin oxidoreductase</fullName>
    </submittedName>
</protein>
<keyword evidence="15" id="KW-1185">Reference proteome</keyword>
<evidence type="ECO:0000256" key="9">
    <source>
        <dbReference type="ARBA" id="ARBA00023002"/>
    </source>
</evidence>
<evidence type="ECO:0000313" key="14">
    <source>
        <dbReference type="EMBL" id="OBZ79897.1"/>
    </source>
</evidence>
<evidence type="ECO:0000256" key="1">
    <source>
        <dbReference type="ARBA" id="ARBA00001971"/>
    </source>
</evidence>
<comment type="subcellular location">
    <subcellularLocation>
        <location evidence="2">Membrane</location>
        <topology evidence="2">Single-pass membrane protein</topology>
    </subcellularLocation>
</comment>
<dbReference type="GO" id="GO:0004497">
    <property type="term" value="F:monooxygenase activity"/>
    <property type="evidence" value="ECO:0007669"/>
    <property type="project" value="UniProtKB-KW"/>
</dbReference>
<keyword evidence="11" id="KW-0503">Monooxygenase</keyword>
<keyword evidence="5" id="KW-0349">Heme</keyword>
<evidence type="ECO:0000313" key="15">
    <source>
        <dbReference type="Proteomes" id="UP000092993"/>
    </source>
</evidence>
<feature type="transmembrane region" description="Helical" evidence="13">
    <location>
        <begin position="320"/>
        <end position="343"/>
    </location>
</feature>
<evidence type="ECO:0000256" key="2">
    <source>
        <dbReference type="ARBA" id="ARBA00004167"/>
    </source>
</evidence>
<dbReference type="InterPro" id="IPR001128">
    <property type="entry name" value="Cyt_P450"/>
</dbReference>
<evidence type="ECO:0000256" key="7">
    <source>
        <dbReference type="ARBA" id="ARBA00022723"/>
    </source>
</evidence>
<name>A0A1C7MT43_GRIFR</name>
<evidence type="ECO:0000256" key="6">
    <source>
        <dbReference type="ARBA" id="ARBA00022692"/>
    </source>
</evidence>
<dbReference type="PRINTS" id="PR00463">
    <property type="entry name" value="EP450I"/>
</dbReference>
<comment type="cofactor">
    <cofactor evidence="1">
        <name>heme</name>
        <dbReference type="ChEBI" id="CHEBI:30413"/>
    </cofactor>
</comment>
<dbReference type="AlphaFoldDB" id="A0A1C7MT43"/>
<reference evidence="14 15" key="1">
    <citation type="submission" date="2016-03" db="EMBL/GenBank/DDBJ databases">
        <title>Whole genome sequencing of Grifola frondosa 9006-11.</title>
        <authorList>
            <person name="Min B."/>
            <person name="Park H."/>
            <person name="Kim J.-G."/>
            <person name="Cho H."/>
            <person name="Oh Y.-L."/>
            <person name="Kong W.-S."/>
            <person name="Choi I.-G."/>
        </authorList>
    </citation>
    <scope>NUCLEOTIDE SEQUENCE [LARGE SCALE GENOMIC DNA]</scope>
    <source>
        <strain evidence="14 15">9006-11</strain>
    </source>
</reference>
<dbReference type="EMBL" id="LUGG01000001">
    <property type="protein sequence ID" value="OBZ79897.1"/>
    <property type="molecule type" value="Genomic_DNA"/>
</dbReference>
<dbReference type="OrthoDB" id="1470350at2759"/>
<dbReference type="SUPFAM" id="SSF48264">
    <property type="entry name" value="Cytochrome P450"/>
    <property type="match status" value="1"/>
</dbReference>
<comment type="similarity">
    <text evidence="4">Belongs to the cytochrome P450 family.</text>
</comment>
<evidence type="ECO:0000256" key="8">
    <source>
        <dbReference type="ARBA" id="ARBA00022989"/>
    </source>
</evidence>
<keyword evidence="6 13" id="KW-0812">Transmembrane</keyword>
<proteinExistence type="inferred from homology"/>
<keyword evidence="8 13" id="KW-1133">Transmembrane helix</keyword>
<organism evidence="14 15">
    <name type="scientific">Grifola frondosa</name>
    <name type="common">Maitake</name>
    <name type="synonym">Polyporus frondosus</name>
    <dbReference type="NCBI Taxonomy" id="5627"/>
    <lineage>
        <taxon>Eukaryota</taxon>
        <taxon>Fungi</taxon>
        <taxon>Dikarya</taxon>
        <taxon>Basidiomycota</taxon>
        <taxon>Agaricomycotina</taxon>
        <taxon>Agaricomycetes</taxon>
        <taxon>Polyporales</taxon>
        <taxon>Grifolaceae</taxon>
        <taxon>Grifola</taxon>
    </lineage>
</organism>
<dbReference type="InterPro" id="IPR002401">
    <property type="entry name" value="Cyt_P450_E_grp-I"/>
</dbReference>
<evidence type="ECO:0000256" key="4">
    <source>
        <dbReference type="ARBA" id="ARBA00010617"/>
    </source>
</evidence>
<dbReference type="GO" id="GO:0016705">
    <property type="term" value="F:oxidoreductase activity, acting on paired donors, with incorporation or reduction of molecular oxygen"/>
    <property type="evidence" value="ECO:0007669"/>
    <property type="project" value="InterPro"/>
</dbReference>
<dbReference type="PANTHER" id="PTHR46300">
    <property type="entry name" value="P450, PUTATIVE (EUROFUNG)-RELATED-RELATED"/>
    <property type="match status" value="1"/>
</dbReference>
<dbReference type="STRING" id="5627.A0A1C7MT43"/>
<gene>
    <name evidence="14" type="primary">ordA_39</name>
    <name evidence="14" type="ORF">A0H81_00122</name>
</gene>
<keyword evidence="7" id="KW-0479">Metal-binding</keyword>
<keyword evidence="10" id="KW-0408">Iron</keyword>
<accession>A0A1C7MT43</accession>
<sequence length="513" mass="57928">MMDMVLYRRPHLSAETMLFQERRTDMRQLIQLLLPYVYSFSISGADLSLFLRAPKAFPSWEISIKFPEPNLGLTFMKCLKNLHLPDISNPDSDVPAGEICCYHVLGRTIIVLNSVQAVDAFFTKRSSSYTDKPAPKMAELWAVFSGLSSTLPFMALGTRFSNARKQFHFELNPRALRNYDADIEEASRRLVQGFAAEAGCRRLDELIDKQMSTGYGGDGDDDSLLSSIKRISIFGSDVLGGSYALLDRLPFLCYLPRWLPGLETLKVAHYWRRQVSQLAETTMRLARDSLKSASSTSSYMGNAFGRTEDYAELDNDEFKLVALTMTAGGMLIVQSAMLTFLFAMSRFPEVQRRAQAELSSVIGRGRLPAMADRHDLPYINALVLEVLRWIPVAPLGKRLNFPTLLYQTSCTIALYFSKVSRNVTEDDEYMGYRIPKGAILIANQWAVSRDPAIYEEADCFRPERFLHQSSDADVQGVPKLSYFFGYGKSRIKDVDCILTPRGSHDPALLEEYQ</sequence>
<evidence type="ECO:0000256" key="3">
    <source>
        <dbReference type="ARBA" id="ARBA00005179"/>
    </source>
</evidence>
<dbReference type="Proteomes" id="UP000092993">
    <property type="component" value="Unassembled WGS sequence"/>
</dbReference>
<dbReference type="Gene3D" id="1.10.630.10">
    <property type="entry name" value="Cytochrome P450"/>
    <property type="match status" value="1"/>
</dbReference>
<comment type="pathway">
    <text evidence="3">Secondary metabolite biosynthesis.</text>
</comment>
<evidence type="ECO:0000256" key="12">
    <source>
        <dbReference type="ARBA" id="ARBA00023136"/>
    </source>
</evidence>
<dbReference type="GO" id="GO:0005506">
    <property type="term" value="F:iron ion binding"/>
    <property type="evidence" value="ECO:0007669"/>
    <property type="project" value="InterPro"/>
</dbReference>
<dbReference type="InterPro" id="IPR036396">
    <property type="entry name" value="Cyt_P450_sf"/>
</dbReference>
<dbReference type="GO" id="GO:0016020">
    <property type="term" value="C:membrane"/>
    <property type="evidence" value="ECO:0007669"/>
    <property type="project" value="UniProtKB-SubCell"/>
</dbReference>
<evidence type="ECO:0000256" key="11">
    <source>
        <dbReference type="ARBA" id="ARBA00023033"/>
    </source>
</evidence>
<dbReference type="InterPro" id="IPR050364">
    <property type="entry name" value="Cytochrome_P450_fung"/>
</dbReference>
<dbReference type="GO" id="GO:0020037">
    <property type="term" value="F:heme binding"/>
    <property type="evidence" value="ECO:0007669"/>
    <property type="project" value="InterPro"/>
</dbReference>
<evidence type="ECO:0000256" key="13">
    <source>
        <dbReference type="SAM" id="Phobius"/>
    </source>
</evidence>